<dbReference type="GO" id="GO:0050321">
    <property type="term" value="F:tau-protein kinase activity"/>
    <property type="evidence" value="ECO:0007669"/>
    <property type="project" value="TreeGrafter"/>
</dbReference>
<sequence>MSAKPSPVEKLVRVGYYELEKTIGKGNFAVVKLATHIVTRTKQFVLLFWSAGPALGGGRAPGAAGPGGPTAAPSIRPRTGGIDTFDNKLCQTVTSQRTQDDLFRGAFPTEELRLSDLGDGAKTIFSQARLERRPSDPSRVSTAIDNDLPSIGVRSMQARRRSTGAALAAGTDSSSSPNNGQNPQLISKTNKLHNAVAVSLWLNTANVNLVALGQFRELKPIKQLKSPPHVPQPAVFCRSPPLDFCGSVAIEMALWVSGVRGTSAVGCIASRGFLLQVAIKIIDKTALDEENLTKIFRETAILKKLRHPHITRLYQLMETNQTIYMVTEYASNGEIFDHLVAKGRMSEDEARRIFSQIVSAVSYCHTQGVVHRDLKAENLLLDHNLNIKLADFGFSNQFTEGCLLSTWCGSPPYAAPELFQGLKYDGPKADIWVSQFFSSSQVGNRSQHRDEVFPNASF</sequence>
<dbReference type="GO" id="GO:0005524">
    <property type="term" value="F:ATP binding"/>
    <property type="evidence" value="ECO:0007669"/>
    <property type="project" value="UniProtKB-KW"/>
</dbReference>
<dbReference type="InterPro" id="IPR011009">
    <property type="entry name" value="Kinase-like_dom_sf"/>
</dbReference>
<feature type="compositionally biased region" description="Gly residues" evidence="3">
    <location>
        <begin position="59"/>
        <end position="68"/>
    </location>
</feature>
<dbReference type="PROSITE" id="PS00108">
    <property type="entry name" value="PROTEIN_KINASE_ST"/>
    <property type="match status" value="1"/>
</dbReference>
<evidence type="ECO:0000313" key="5">
    <source>
        <dbReference type="EMBL" id="KAH0810293.1"/>
    </source>
</evidence>
<feature type="compositionally biased region" description="Polar residues" evidence="3">
    <location>
        <begin position="177"/>
        <end position="186"/>
    </location>
</feature>
<keyword evidence="6" id="KW-1185">Reference proteome</keyword>
<dbReference type="Gene3D" id="3.30.200.20">
    <property type="entry name" value="Phosphorylase Kinase, domain 1"/>
    <property type="match status" value="1"/>
</dbReference>
<gene>
    <name evidence="5" type="ORF">GEV33_012497</name>
</gene>
<dbReference type="Pfam" id="PF00069">
    <property type="entry name" value="Pkinase"/>
    <property type="match status" value="1"/>
</dbReference>
<dbReference type="SMART" id="SM00220">
    <property type="entry name" value="S_TKc"/>
    <property type="match status" value="1"/>
</dbReference>
<name>A0A8J6L917_TENMO</name>
<dbReference type="InterPro" id="IPR008271">
    <property type="entry name" value="Ser/Thr_kinase_AS"/>
</dbReference>
<dbReference type="EMBL" id="JABDTM020027583">
    <property type="protein sequence ID" value="KAH0810293.1"/>
    <property type="molecule type" value="Genomic_DNA"/>
</dbReference>
<proteinExistence type="predicted"/>
<evidence type="ECO:0000259" key="4">
    <source>
        <dbReference type="PROSITE" id="PS50011"/>
    </source>
</evidence>
<dbReference type="PANTHER" id="PTHR24346">
    <property type="entry name" value="MAP/MICROTUBULE AFFINITY-REGULATING KINASE"/>
    <property type="match status" value="1"/>
</dbReference>
<keyword evidence="1" id="KW-0547">Nucleotide-binding</keyword>
<dbReference type="AlphaFoldDB" id="A0A8J6L917"/>
<dbReference type="SUPFAM" id="SSF56112">
    <property type="entry name" value="Protein kinase-like (PK-like)"/>
    <property type="match status" value="1"/>
</dbReference>
<dbReference type="InterPro" id="IPR000719">
    <property type="entry name" value="Prot_kinase_dom"/>
</dbReference>
<feature type="region of interest" description="Disordered" evidence="3">
    <location>
        <begin position="59"/>
        <end position="81"/>
    </location>
</feature>
<dbReference type="Proteomes" id="UP000719412">
    <property type="component" value="Unassembled WGS sequence"/>
</dbReference>
<dbReference type="FunFam" id="1.10.510.10:FF:000571">
    <property type="entry name" value="Maternal embryonic leucine zipper kinase"/>
    <property type="match status" value="1"/>
</dbReference>
<reference evidence="5" key="1">
    <citation type="journal article" date="2020" name="J Insects Food Feed">
        <title>The yellow mealworm (Tenebrio molitor) genome: a resource for the emerging insects as food and feed industry.</title>
        <authorList>
            <person name="Eriksson T."/>
            <person name="Andere A."/>
            <person name="Kelstrup H."/>
            <person name="Emery V."/>
            <person name="Picard C."/>
        </authorList>
    </citation>
    <scope>NUCLEOTIDE SEQUENCE</scope>
    <source>
        <strain evidence="5">Stoneville</strain>
        <tissue evidence="5">Whole head</tissue>
    </source>
</reference>
<dbReference type="GO" id="GO:0035556">
    <property type="term" value="P:intracellular signal transduction"/>
    <property type="evidence" value="ECO:0007669"/>
    <property type="project" value="TreeGrafter"/>
</dbReference>
<organism evidence="5 6">
    <name type="scientific">Tenebrio molitor</name>
    <name type="common">Yellow mealworm beetle</name>
    <dbReference type="NCBI Taxonomy" id="7067"/>
    <lineage>
        <taxon>Eukaryota</taxon>
        <taxon>Metazoa</taxon>
        <taxon>Ecdysozoa</taxon>
        <taxon>Arthropoda</taxon>
        <taxon>Hexapoda</taxon>
        <taxon>Insecta</taxon>
        <taxon>Pterygota</taxon>
        <taxon>Neoptera</taxon>
        <taxon>Endopterygota</taxon>
        <taxon>Coleoptera</taxon>
        <taxon>Polyphaga</taxon>
        <taxon>Cucujiformia</taxon>
        <taxon>Tenebrionidae</taxon>
        <taxon>Tenebrio</taxon>
    </lineage>
</organism>
<dbReference type="GO" id="GO:0005737">
    <property type="term" value="C:cytoplasm"/>
    <property type="evidence" value="ECO:0007669"/>
    <property type="project" value="TreeGrafter"/>
</dbReference>
<feature type="region of interest" description="Disordered" evidence="3">
    <location>
        <begin position="157"/>
        <end position="186"/>
    </location>
</feature>
<accession>A0A8J6L917</accession>
<dbReference type="GO" id="GO:0000226">
    <property type="term" value="P:microtubule cytoskeleton organization"/>
    <property type="evidence" value="ECO:0007669"/>
    <property type="project" value="TreeGrafter"/>
</dbReference>
<dbReference type="PANTHER" id="PTHR24346:SF42">
    <property type="entry name" value="SERINE_THREONINE-PROTEIN KINASE SIK3"/>
    <property type="match status" value="1"/>
</dbReference>
<dbReference type="Gene3D" id="1.10.510.10">
    <property type="entry name" value="Transferase(Phosphotransferase) domain 1"/>
    <property type="match status" value="1"/>
</dbReference>
<dbReference type="PROSITE" id="PS50011">
    <property type="entry name" value="PROTEIN_KINASE_DOM"/>
    <property type="match status" value="1"/>
</dbReference>
<evidence type="ECO:0000256" key="3">
    <source>
        <dbReference type="SAM" id="MobiDB-lite"/>
    </source>
</evidence>
<keyword evidence="2" id="KW-0067">ATP-binding</keyword>
<evidence type="ECO:0000256" key="2">
    <source>
        <dbReference type="ARBA" id="ARBA00022840"/>
    </source>
</evidence>
<feature type="domain" description="Protein kinase" evidence="4">
    <location>
        <begin position="204"/>
        <end position="458"/>
    </location>
</feature>
<reference evidence="5" key="2">
    <citation type="submission" date="2021-08" db="EMBL/GenBank/DDBJ databases">
        <authorList>
            <person name="Eriksson T."/>
        </authorList>
    </citation>
    <scope>NUCLEOTIDE SEQUENCE</scope>
    <source>
        <strain evidence="5">Stoneville</strain>
        <tissue evidence="5">Whole head</tissue>
    </source>
</reference>
<comment type="caution">
    <text evidence="5">The sequence shown here is derived from an EMBL/GenBank/DDBJ whole genome shotgun (WGS) entry which is preliminary data.</text>
</comment>
<evidence type="ECO:0000256" key="1">
    <source>
        <dbReference type="ARBA" id="ARBA00022741"/>
    </source>
</evidence>
<protein>
    <recommendedName>
        <fullName evidence="4">Protein kinase domain-containing protein</fullName>
    </recommendedName>
</protein>
<evidence type="ECO:0000313" key="6">
    <source>
        <dbReference type="Proteomes" id="UP000719412"/>
    </source>
</evidence>